<evidence type="ECO:0000313" key="3">
    <source>
        <dbReference type="Proteomes" id="UP000667802"/>
    </source>
</evidence>
<dbReference type="EMBL" id="JAALHA020000038">
    <property type="protein sequence ID" value="MDR9900701.1"/>
    <property type="molecule type" value="Genomic_DNA"/>
</dbReference>
<dbReference type="Gene3D" id="1.20.5.1700">
    <property type="match status" value="1"/>
</dbReference>
<dbReference type="Proteomes" id="UP000667802">
    <property type="component" value="Unassembled WGS sequence"/>
</dbReference>
<accession>A0AAP5IFD0</accession>
<comment type="caution">
    <text evidence="2">The sequence shown here is derived from an EMBL/GenBank/DDBJ whole genome shotgun (WGS) entry which is preliminary data.</text>
</comment>
<name>A0AAP5IFD0_9CYAN</name>
<sequence>MASIEQLQAEINDANTAITELKQATSAEKQEIADKIQALDAKVTEQTGLIEQLKQEVAGNVPDSLLSELADVTTSIRSTTNEIKSLVEPSAS</sequence>
<evidence type="ECO:0000313" key="2">
    <source>
        <dbReference type="EMBL" id="MDR9900701.1"/>
    </source>
</evidence>
<gene>
    <name evidence="2" type="ORF">G7B40_040145</name>
</gene>
<proteinExistence type="predicted"/>
<reference evidence="3" key="1">
    <citation type="journal article" date="2021" name="Science">
        <title>Hunting the eagle killer: A cyanobacterial neurotoxin causes vacuolar myelinopathy.</title>
        <authorList>
            <person name="Breinlinger S."/>
            <person name="Phillips T.J."/>
            <person name="Haram B.N."/>
            <person name="Mares J."/>
            <person name="Martinez Yerena J.A."/>
            <person name="Hrouzek P."/>
            <person name="Sobotka R."/>
            <person name="Henderson W.M."/>
            <person name="Schmieder P."/>
            <person name="Williams S.M."/>
            <person name="Lauderdale J.D."/>
            <person name="Wilde H.D."/>
            <person name="Gerrin W."/>
            <person name="Kust A."/>
            <person name="Washington J.W."/>
            <person name="Wagner C."/>
            <person name="Geier B."/>
            <person name="Liebeke M."/>
            <person name="Enke H."/>
            <person name="Niedermeyer T.H.J."/>
            <person name="Wilde S.B."/>
        </authorList>
    </citation>
    <scope>NUCLEOTIDE SEQUENCE [LARGE SCALE GENOMIC DNA]</scope>
    <source>
        <strain evidence="3">Thurmond2011</strain>
    </source>
</reference>
<evidence type="ECO:0000256" key="1">
    <source>
        <dbReference type="SAM" id="Coils"/>
    </source>
</evidence>
<dbReference type="RefSeq" id="WP_208342387.1">
    <property type="nucleotide sequence ID" value="NZ_CAWQFN010000136.1"/>
</dbReference>
<organism evidence="2 3">
    <name type="scientific">Aetokthonos hydrillicola Thurmond2011</name>
    <dbReference type="NCBI Taxonomy" id="2712845"/>
    <lineage>
        <taxon>Bacteria</taxon>
        <taxon>Bacillati</taxon>
        <taxon>Cyanobacteriota</taxon>
        <taxon>Cyanophyceae</taxon>
        <taxon>Nostocales</taxon>
        <taxon>Hapalosiphonaceae</taxon>
        <taxon>Aetokthonos</taxon>
    </lineage>
</organism>
<dbReference type="AlphaFoldDB" id="A0AAP5IFD0"/>
<keyword evidence="3" id="KW-1185">Reference proteome</keyword>
<feature type="coiled-coil region" evidence="1">
    <location>
        <begin position="4"/>
        <end position="56"/>
    </location>
</feature>
<protein>
    <submittedName>
        <fullName evidence="2">Uncharacterized protein</fullName>
    </submittedName>
</protein>
<keyword evidence="1" id="KW-0175">Coiled coil</keyword>